<dbReference type="InterPro" id="IPR013785">
    <property type="entry name" value="Aldolase_TIM"/>
</dbReference>
<evidence type="ECO:0000256" key="6">
    <source>
        <dbReference type="ARBA" id="ARBA00023239"/>
    </source>
</evidence>
<dbReference type="AlphaFoldDB" id="A0A7W8DX94"/>
<dbReference type="UniPathway" id="UPA00251">
    <property type="reaction ID" value="UER00318"/>
</dbReference>
<reference evidence="10 11" key="1">
    <citation type="submission" date="2020-08" db="EMBL/GenBank/DDBJ databases">
        <title>Genomic Encyclopedia of Type Strains, Phase IV (KMG-IV): sequencing the most valuable type-strain genomes for metagenomic binning, comparative biology and taxonomic classification.</title>
        <authorList>
            <person name="Goeker M."/>
        </authorList>
    </citation>
    <scope>NUCLEOTIDE SEQUENCE [LARGE SCALE GENOMIC DNA]</scope>
    <source>
        <strain evidence="10 11">DSM 12706</strain>
    </source>
</reference>
<dbReference type="Gene3D" id="3.20.20.70">
    <property type="entry name" value="Aldolase class I"/>
    <property type="match status" value="1"/>
</dbReference>
<keyword evidence="6" id="KW-0456">Lyase</keyword>
<name>A0A7W8DX94_9BRAD</name>
<evidence type="ECO:0000256" key="2">
    <source>
        <dbReference type="ARBA" id="ARBA00008055"/>
    </source>
</evidence>
<protein>
    <recommendedName>
        <fullName evidence="4">Delta-aminolevulinic acid dehydratase</fullName>
        <ecNumber evidence="3">4.2.1.24</ecNumber>
    </recommendedName>
    <alternativeName>
        <fullName evidence="8">Porphobilinogen synthase</fullName>
    </alternativeName>
</protein>
<comment type="catalytic activity">
    <reaction evidence="9">
        <text>2 5-aminolevulinate = porphobilinogen + 2 H2O + H(+)</text>
        <dbReference type="Rhea" id="RHEA:24064"/>
        <dbReference type="ChEBI" id="CHEBI:15377"/>
        <dbReference type="ChEBI" id="CHEBI:15378"/>
        <dbReference type="ChEBI" id="CHEBI:58126"/>
        <dbReference type="ChEBI" id="CHEBI:356416"/>
        <dbReference type="EC" id="4.2.1.24"/>
    </reaction>
</comment>
<dbReference type="InterPro" id="IPR001731">
    <property type="entry name" value="ALAD"/>
</dbReference>
<comment type="caution">
    <text evidence="10">The sequence shown here is derived from an EMBL/GenBank/DDBJ whole genome shotgun (WGS) entry which is preliminary data.</text>
</comment>
<organism evidence="10 11">
    <name type="scientific">Rhodopseudomonas rhenobacensis</name>
    <dbReference type="NCBI Taxonomy" id="87461"/>
    <lineage>
        <taxon>Bacteria</taxon>
        <taxon>Pseudomonadati</taxon>
        <taxon>Pseudomonadota</taxon>
        <taxon>Alphaproteobacteria</taxon>
        <taxon>Hyphomicrobiales</taxon>
        <taxon>Nitrobacteraceae</taxon>
        <taxon>Rhodopseudomonas</taxon>
    </lineage>
</organism>
<proteinExistence type="inferred from homology"/>
<dbReference type="GO" id="GO:0004655">
    <property type="term" value="F:porphobilinogen synthase activity"/>
    <property type="evidence" value="ECO:0007669"/>
    <property type="project" value="UniProtKB-EC"/>
</dbReference>
<evidence type="ECO:0000256" key="5">
    <source>
        <dbReference type="ARBA" id="ARBA00023133"/>
    </source>
</evidence>
<comment type="pathway">
    <text evidence="1">Porphyrin-containing compound metabolism; protoporphyrin-IX biosynthesis; coproporphyrinogen-III from 5-aminolevulinate: step 1/4.</text>
</comment>
<accession>A0A7W8DX94</accession>
<sequence>MRETLGAIKRAGADLIISYFARDIAKQGW</sequence>
<dbReference type="EMBL" id="JACHIH010000001">
    <property type="protein sequence ID" value="MBB5045512.1"/>
    <property type="molecule type" value="Genomic_DNA"/>
</dbReference>
<evidence type="ECO:0000256" key="3">
    <source>
        <dbReference type="ARBA" id="ARBA00012053"/>
    </source>
</evidence>
<dbReference type="GO" id="GO:0046872">
    <property type="term" value="F:metal ion binding"/>
    <property type="evidence" value="ECO:0007669"/>
    <property type="project" value="InterPro"/>
</dbReference>
<evidence type="ECO:0000256" key="8">
    <source>
        <dbReference type="ARBA" id="ARBA00032837"/>
    </source>
</evidence>
<keyword evidence="11" id="KW-1185">Reference proteome</keyword>
<evidence type="ECO:0000256" key="1">
    <source>
        <dbReference type="ARBA" id="ARBA00004694"/>
    </source>
</evidence>
<evidence type="ECO:0000256" key="4">
    <source>
        <dbReference type="ARBA" id="ARBA00020771"/>
    </source>
</evidence>
<gene>
    <name evidence="10" type="ORF">HNR60_000241</name>
</gene>
<dbReference type="SUPFAM" id="SSF51569">
    <property type="entry name" value="Aldolase"/>
    <property type="match status" value="1"/>
</dbReference>
<dbReference type="Proteomes" id="UP000542353">
    <property type="component" value="Unassembled WGS sequence"/>
</dbReference>
<evidence type="ECO:0000313" key="11">
    <source>
        <dbReference type="Proteomes" id="UP000542353"/>
    </source>
</evidence>
<comment type="similarity">
    <text evidence="2">Belongs to the ALAD family.</text>
</comment>
<keyword evidence="5" id="KW-0350">Heme biosynthesis</keyword>
<dbReference type="GO" id="GO:0006782">
    <property type="term" value="P:protoporphyrinogen IX biosynthetic process"/>
    <property type="evidence" value="ECO:0007669"/>
    <property type="project" value="UniProtKB-UniPathway"/>
</dbReference>
<evidence type="ECO:0000256" key="9">
    <source>
        <dbReference type="ARBA" id="ARBA00047651"/>
    </source>
</evidence>
<dbReference type="EC" id="4.2.1.24" evidence="3"/>
<evidence type="ECO:0000313" key="10">
    <source>
        <dbReference type="EMBL" id="MBB5045512.1"/>
    </source>
</evidence>
<dbReference type="RefSeq" id="WP_347339287.1">
    <property type="nucleotide sequence ID" value="NZ_JACHIH010000001.1"/>
</dbReference>
<keyword evidence="7" id="KW-0627">Porphyrin biosynthesis</keyword>
<dbReference type="Pfam" id="PF00490">
    <property type="entry name" value="ALAD"/>
    <property type="match status" value="1"/>
</dbReference>
<evidence type="ECO:0000256" key="7">
    <source>
        <dbReference type="ARBA" id="ARBA00023244"/>
    </source>
</evidence>